<feature type="transmembrane region" description="Helical" evidence="2">
    <location>
        <begin position="12"/>
        <end position="35"/>
    </location>
</feature>
<keyword evidence="2" id="KW-1133">Transmembrane helix</keyword>
<feature type="region of interest" description="Disordered" evidence="1">
    <location>
        <begin position="183"/>
        <end position="258"/>
    </location>
</feature>
<evidence type="ECO:0000313" key="4">
    <source>
        <dbReference type="Proteomes" id="UP000198287"/>
    </source>
</evidence>
<feature type="compositionally biased region" description="Polar residues" evidence="1">
    <location>
        <begin position="208"/>
        <end position="220"/>
    </location>
</feature>
<evidence type="ECO:0000256" key="1">
    <source>
        <dbReference type="SAM" id="MobiDB-lite"/>
    </source>
</evidence>
<feature type="transmembrane region" description="Helical" evidence="2">
    <location>
        <begin position="81"/>
        <end position="103"/>
    </location>
</feature>
<dbReference type="EMBL" id="LNIX01000003">
    <property type="protein sequence ID" value="OXA58586.1"/>
    <property type="molecule type" value="Genomic_DNA"/>
</dbReference>
<reference evidence="3 4" key="1">
    <citation type="submission" date="2015-12" db="EMBL/GenBank/DDBJ databases">
        <title>The genome of Folsomia candida.</title>
        <authorList>
            <person name="Faddeeva A."/>
            <person name="Derks M.F."/>
            <person name="Anvar Y."/>
            <person name="Smit S."/>
            <person name="Van Straalen N."/>
            <person name="Roelofs D."/>
        </authorList>
    </citation>
    <scope>NUCLEOTIDE SEQUENCE [LARGE SCALE GENOMIC DNA]</scope>
    <source>
        <strain evidence="3 4">VU population</strain>
        <tissue evidence="3">Whole body</tissue>
    </source>
</reference>
<feature type="transmembrane region" description="Helical" evidence="2">
    <location>
        <begin position="115"/>
        <end position="137"/>
    </location>
</feature>
<name>A0A226EPS5_FOLCA</name>
<accession>A0A226EPS5</accession>
<organism evidence="3 4">
    <name type="scientific">Folsomia candida</name>
    <name type="common">Springtail</name>
    <dbReference type="NCBI Taxonomy" id="158441"/>
    <lineage>
        <taxon>Eukaryota</taxon>
        <taxon>Metazoa</taxon>
        <taxon>Ecdysozoa</taxon>
        <taxon>Arthropoda</taxon>
        <taxon>Hexapoda</taxon>
        <taxon>Collembola</taxon>
        <taxon>Entomobryomorpha</taxon>
        <taxon>Isotomoidea</taxon>
        <taxon>Isotomidae</taxon>
        <taxon>Proisotominae</taxon>
        <taxon>Folsomia</taxon>
    </lineage>
</organism>
<dbReference type="Proteomes" id="UP000198287">
    <property type="component" value="Unassembled WGS sequence"/>
</dbReference>
<feature type="transmembrane region" description="Helical" evidence="2">
    <location>
        <begin position="143"/>
        <end position="164"/>
    </location>
</feature>
<keyword evidence="4" id="KW-1185">Reference proteome</keyword>
<dbReference type="OMA" id="IWIINSI"/>
<comment type="caution">
    <text evidence="3">The sequence shown here is derived from an EMBL/GenBank/DDBJ whole genome shotgun (WGS) entry which is preliminary data.</text>
</comment>
<protein>
    <submittedName>
        <fullName evidence="3">Uncharacterized protein</fullName>
    </submittedName>
</protein>
<gene>
    <name evidence="3" type="ORF">Fcan01_07317</name>
</gene>
<keyword evidence="2" id="KW-0812">Transmembrane</keyword>
<sequence length="258" mass="28175">MISIFDLINAYQNGIVAFITFVLGVAEIGVCSFALNKLILDEQFLIYIIGHAMYKKTKNLQEAMAHYSTLREYLKSDLFEIITIMKIALSIALCAGICLTLASLTMGIKRHGRKLWILISAMSLSGLVGGFGLAMKFLVQNILYMQMFLATTGVISFLLIHLLISMTIQEAYSMCTRKINDGTSETTTTSSVNSRPAIDAKTEVRPQVHNSESQTPSIALSIQEEFPLPPRPPTPPVAAGNPPAPSTTIHAQIVTPPS</sequence>
<dbReference type="AlphaFoldDB" id="A0A226EPS5"/>
<keyword evidence="2" id="KW-0472">Membrane</keyword>
<evidence type="ECO:0000256" key="2">
    <source>
        <dbReference type="SAM" id="Phobius"/>
    </source>
</evidence>
<proteinExistence type="predicted"/>
<feature type="compositionally biased region" description="Pro residues" evidence="1">
    <location>
        <begin position="227"/>
        <end position="236"/>
    </location>
</feature>
<evidence type="ECO:0000313" key="3">
    <source>
        <dbReference type="EMBL" id="OXA58586.1"/>
    </source>
</evidence>